<evidence type="ECO:0000256" key="5">
    <source>
        <dbReference type="ARBA" id="ARBA00038013"/>
    </source>
</evidence>
<feature type="transmembrane region" description="Helical" evidence="7">
    <location>
        <begin position="84"/>
        <end position="101"/>
    </location>
</feature>
<feature type="transmembrane region" description="Helical" evidence="7">
    <location>
        <begin position="12"/>
        <end position="36"/>
    </location>
</feature>
<name>A0A5E8B2Q2_9ASCO</name>
<evidence type="ECO:0000256" key="6">
    <source>
        <dbReference type="SAM" id="MobiDB-lite"/>
    </source>
</evidence>
<comment type="similarity">
    <text evidence="5">Belongs to the ATG33 family.</text>
</comment>
<dbReference type="EMBL" id="CABVLU010000001">
    <property type="protein sequence ID" value="VVT43902.1"/>
    <property type="molecule type" value="Genomic_DNA"/>
</dbReference>
<feature type="transmembrane region" description="Helical" evidence="7">
    <location>
        <begin position="198"/>
        <end position="219"/>
    </location>
</feature>
<sequence>MVSHTLILSKIVGTVSLGALAGTLATSTNVSLPLLLLTSPKDAGEYLKALTTKTAAIVKPLSIAAFGSLTISFLAAGPAGRHPYLLYSALAIPITYAVGYFKGLPVYSSLASILTKSPAPAPASEAPAEEPAQATPSEEEHSSLDNSIYNNISKSDLESSEDEATPEPEKKSAASPETAPASFSTEDVSPLVQKLVKYGRIATGVTSAAFLIVTVGIYGDMN</sequence>
<proteinExistence type="inferred from homology"/>
<feature type="compositionally biased region" description="Low complexity" evidence="6">
    <location>
        <begin position="122"/>
        <end position="136"/>
    </location>
</feature>
<accession>A0A5E8B2Q2</accession>
<evidence type="ECO:0000313" key="8">
    <source>
        <dbReference type="EMBL" id="VVT43902.1"/>
    </source>
</evidence>
<dbReference type="InterPro" id="IPR051668">
    <property type="entry name" value="ATG33"/>
</dbReference>
<feature type="region of interest" description="Disordered" evidence="6">
    <location>
        <begin position="119"/>
        <end position="185"/>
    </location>
</feature>
<evidence type="ECO:0000256" key="3">
    <source>
        <dbReference type="ARBA" id="ARBA00022989"/>
    </source>
</evidence>
<comment type="subcellular location">
    <subcellularLocation>
        <location evidence="1">Membrane</location>
        <topology evidence="1">Multi-pass membrane protein</topology>
    </subcellularLocation>
</comment>
<feature type="transmembrane region" description="Helical" evidence="7">
    <location>
        <begin position="56"/>
        <end position="77"/>
    </location>
</feature>
<evidence type="ECO:0008006" key="10">
    <source>
        <dbReference type="Google" id="ProtNLM"/>
    </source>
</evidence>
<dbReference type="PANTHER" id="PTHR37278:SF1">
    <property type="entry name" value="AUTOPHAGY-RELATED PROTEIN 33-RELATED"/>
    <property type="match status" value="1"/>
</dbReference>
<keyword evidence="9" id="KW-1185">Reference proteome</keyword>
<keyword evidence="4 7" id="KW-0472">Membrane</keyword>
<keyword evidence="2 7" id="KW-0812">Transmembrane</keyword>
<dbReference type="OrthoDB" id="5336366at2759"/>
<reference evidence="8 9" key="1">
    <citation type="submission" date="2019-09" db="EMBL/GenBank/DDBJ databases">
        <authorList>
            <person name="Brejova B."/>
        </authorList>
    </citation>
    <scope>NUCLEOTIDE SEQUENCE [LARGE SCALE GENOMIC DNA]</scope>
</reference>
<dbReference type="GO" id="GO:0000422">
    <property type="term" value="P:autophagy of mitochondrion"/>
    <property type="evidence" value="ECO:0007669"/>
    <property type="project" value="TreeGrafter"/>
</dbReference>
<feature type="compositionally biased region" description="Polar residues" evidence="6">
    <location>
        <begin position="144"/>
        <end position="154"/>
    </location>
</feature>
<dbReference type="AlphaFoldDB" id="A0A5E8B2Q2"/>
<dbReference type="GeneID" id="43579027"/>
<evidence type="ECO:0000256" key="1">
    <source>
        <dbReference type="ARBA" id="ARBA00004141"/>
    </source>
</evidence>
<evidence type="ECO:0000256" key="7">
    <source>
        <dbReference type="SAM" id="Phobius"/>
    </source>
</evidence>
<dbReference type="GO" id="GO:0005741">
    <property type="term" value="C:mitochondrial outer membrane"/>
    <property type="evidence" value="ECO:0007669"/>
    <property type="project" value="TreeGrafter"/>
</dbReference>
<dbReference type="Proteomes" id="UP000398389">
    <property type="component" value="Unassembled WGS sequence"/>
</dbReference>
<gene>
    <name evidence="8" type="ORF">SAPINGB_P000203</name>
</gene>
<evidence type="ECO:0000313" key="9">
    <source>
        <dbReference type="Proteomes" id="UP000398389"/>
    </source>
</evidence>
<dbReference type="GO" id="GO:0016236">
    <property type="term" value="P:macroautophagy"/>
    <property type="evidence" value="ECO:0007669"/>
    <property type="project" value="TreeGrafter"/>
</dbReference>
<protein>
    <recommendedName>
        <fullName evidence="10">Autophagy-related protein 33</fullName>
    </recommendedName>
</protein>
<dbReference type="RefSeq" id="XP_031850818.1">
    <property type="nucleotide sequence ID" value="XM_031994927.1"/>
</dbReference>
<dbReference type="PANTHER" id="PTHR37278">
    <property type="entry name" value="AUTOPHAGY-RELATED PROTEIN 33-RELATED"/>
    <property type="match status" value="1"/>
</dbReference>
<evidence type="ECO:0000256" key="4">
    <source>
        <dbReference type="ARBA" id="ARBA00023136"/>
    </source>
</evidence>
<organism evidence="8 9">
    <name type="scientific">Magnusiomyces paraingens</name>
    <dbReference type="NCBI Taxonomy" id="2606893"/>
    <lineage>
        <taxon>Eukaryota</taxon>
        <taxon>Fungi</taxon>
        <taxon>Dikarya</taxon>
        <taxon>Ascomycota</taxon>
        <taxon>Saccharomycotina</taxon>
        <taxon>Dipodascomycetes</taxon>
        <taxon>Dipodascales</taxon>
        <taxon>Dipodascaceae</taxon>
        <taxon>Magnusiomyces</taxon>
    </lineage>
</organism>
<evidence type="ECO:0000256" key="2">
    <source>
        <dbReference type="ARBA" id="ARBA00022692"/>
    </source>
</evidence>
<keyword evidence="3 7" id="KW-1133">Transmembrane helix</keyword>